<dbReference type="InterPro" id="IPR000618">
    <property type="entry name" value="Insect_cuticle"/>
</dbReference>
<reference evidence="5" key="1">
    <citation type="journal article" date="2020" name="J Insects Food Feed">
        <title>The yellow mealworm (Tenebrio molitor) genome: a resource for the emerging insects as food and feed industry.</title>
        <authorList>
            <person name="Eriksson T."/>
            <person name="Andere A."/>
            <person name="Kelstrup H."/>
            <person name="Emery V."/>
            <person name="Picard C."/>
        </authorList>
    </citation>
    <scope>NUCLEOTIDE SEQUENCE</scope>
    <source>
        <strain evidence="5">Stoneville</strain>
        <tissue evidence="5">Whole head</tissue>
    </source>
</reference>
<evidence type="ECO:0000256" key="1">
    <source>
        <dbReference type="ARBA" id="ARBA00022460"/>
    </source>
</evidence>
<dbReference type="GO" id="GO:0042302">
    <property type="term" value="F:structural constituent of cuticle"/>
    <property type="evidence" value="ECO:0007669"/>
    <property type="project" value="UniProtKB-UniRule"/>
</dbReference>
<dbReference type="InterPro" id="IPR051217">
    <property type="entry name" value="Insect_Cuticle_Struc_Prot"/>
</dbReference>
<dbReference type="Pfam" id="PF00379">
    <property type="entry name" value="Chitin_bind_4"/>
    <property type="match status" value="1"/>
</dbReference>
<dbReference type="PROSITE" id="PS51155">
    <property type="entry name" value="CHIT_BIND_RR_2"/>
    <property type="match status" value="1"/>
</dbReference>
<dbReference type="InterPro" id="IPR031311">
    <property type="entry name" value="CHIT_BIND_RR_consensus"/>
</dbReference>
<feature type="compositionally biased region" description="Low complexity" evidence="3">
    <location>
        <begin position="141"/>
        <end position="152"/>
    </location>
</feature>
<evidence type="ECO:0000313" key="5">
    <source>
        <dbReference type="EMBL" id="KAH0819721.1"/>
    </source>
</evidence>
<dbReference type="PANTHER" id="PTHR12236">
    <property type="entry name" value="STRUCTURAL CONTITUENT OF CUTICLE"/>
    <property type="match status" value="1"/>
</dbReference>
<keyword evidence="6" id="KW-1185">Reference proteome</keyword>
<dbReference type="GO" id="GO:0005615">
    <property type="term" value="C:extracellular space"/>
    <property type="evidence" value="ECO:0007669"/>
    <property type="project" value="TreeGrafter"/>
</dbReference>
<gene>
    <name evidence="5" type="ORF">GEV33_003072</name>
</gene>
<sequence>MMTVTFFIIACFMALARGGLIGAPVIPLAQAVHNPQYTFAYDVKDSLTGDFKNQVESRNGGVVRGQYSLIDPDGTKRIVDYYADPVHGFNAVVRKAPIVKVVPPVVAPAPAFARVAPIVAKPARHQPTSSNASIKSHSGRHAASSGSFPWSSRPSDNLGLNVDSSGFPHSLSPQSTYWCENASSALHCPTYNGEPAVCVLESKRCSLSLLIVLPDIITPRTYEYQLIAQQEYFTANLDIAAQKYEETGHPESFVKWPFWRIFVFHGTARVSLV</sequence>
<keyword evidence="4" id="KW-0732">Signal</keyword>
<dbReference type="EMBL" id="JABDTM020013892">
    <property type="protein sequence ID" value="KAH0819721.1"/>
    <property type="molecule type" value="Genomic_DNA"/>
</dbReference>
<proteinExistence type="predicted"/>
<feature type="chain" id="PRO_5035177592" evidence="4">
    <location>
        <begin position="19"/>
        <end position="273"/>
    </location>
</feature>
<dbReference type="Proteomes" id="UP000719412">
    <property type="component" value="Unassembled WGS sequence"/>
</dbReference>
<dbReference type="PANTHER" id="PTHR12236:SF75">
    <property type="entry name" value="CUTICULAR PROTEIN 62BB, ISOFORM A"/>
    <property type="match status" value="1"/>
</dbReference>
<name>A0A8J6HQE5_TENMO</name>
<evidence type="ECO:0000256" key="2">
    <source>
        <dbReference type="PROSITE-ProRule" id="PRU00497"/>
    </source>
</evidence>
<evidence type="ECO:0000256" key="4">
    <source>
        <dbReference type="SAM" id="SignalP"/>
    </source>
</evidence>
<feature type="compositionally biased region" description="Polar residues" evidence="3">
    <location>
        <begin position="126"/>
        <end position="135"/>
    </location>
</feature>
<feature type="signal peptide" evidence="4">
    <location>
        <begin position="1"/>
        <end position="18"/>
    </location>
</feature>
<comment type="caution">
    <text evidence="5">The sequence shown here is derived from an EMBL/GenBank/DDBJ whole genome shotgun (WGS) entry which is preliminary data.</text>
</comment>
<protein>
    <submittedName>
        <fullName evidence="5">Uncharacterized protein</fullName>
    </submittedName>
</protein>
<dbReference type="AlphaFoldDB" id="A0A8J6HQE5"/>
<keyword evidence="1 2" id="KW-0193">Cuticle</keyword>
<dbReference type="PROSITE" id="PS00233">
    <property type="entry name" value="CHIT_BIND_RR_1"/>
    <property type="match status" value="1"/>
</dbReference>
<reference evidence="5" key="2">
    <citation type="submission" date="2021-08" db="EMBL/GenBank/DDBJ databases">
        <authorList>
            <person name="Eriksson T."/>
        </authorList>
    </citation>
    <scope>NUCLEOTIDE SEQUENCE</scope>
    <source>
        <strain evidence="5">Stoneville</strain>
        <tissue evidence="5">Whole head</tissue>
    </source>
</reference>
<dbReference type="PRINTS" id="PR00947">
    <property type="entry name" value="CUTICLE"/>
</dbReference>
<evidence type="ECO:0000256" key="3">
    <source>
        <dbReference type="SAM" id="MobiDB-lite"/>
    </source>
</evidence>
<organism evidence="5 6">
    <name type="scientific">Tenebrio molitor</name>
    <name type="common">Yellow mealworm beetle</name>
    <dbReference type="NCBI Taxonomy" id="7067"/>
    <lineage>
        <taxon>Eukaryota</taxon>
        <taxon>Metazoa</taxon>
        <taxon>Ecdysozoa</taxon>
        <taxon>Arthropoda</taxon>
        <taxon>Hexapoda</taxon>
        <taxon>Insecta</taxon>
        <taxon>Pterygota</taxon>
        <taxon>Neoptera</taxon>
        <taxon>Endopterygota</taxon>
        <taxon>Coleoptera</taxon>
        <taxon>Polyphaga</taxon>
        <taxon>Cucujiformia</taxon>
        <taxon>Tenebrionidae</taxon>
        <taxon>Tenebrio</taxon>
    </lineage>
</organism>
<accession>A0A8J6HQE5</accession>
<evidence type="ECO:0000313" key="6">
    <source>
        <dbReference type="Proteomes" id="UP000719412"/>
    </source>
</evidence>
<dbReference type="GO" id="GO:0031012">
    <property type="term" value="C:extracellular matrix"/>
    <property type="evidence" value="ECO:0007669"/>
    <property type="project" value="TreeGrafter"/>
</dbReference>
<feature type="region of interest" description="Disordered" evidence="3">
    <location>
        <begin position="123"/>
        <end position="152"/>
    </location>
</feature>